<dbReference type="Proteomes" id="UP001159363">
    <property type="component" value="Chromosome 4"/>
</dbReference>
<proteinExistence type="predicted"/>
<organism evidence="1 2">
    <name type="scientific">Dryococelus australis</name>
    <dbReference type="NCBI Taxonomy" id="614101"/>
    <lineage>
        <taxon>Eukaryota</taxon>
        <taxon>Metazoa</taxon>
        <taxon>Ecdysozoa</taxon>
        <taxon>Arthropoda</taxon>
        <taxon>Hexapoda</taxon>
        <taxon>Insecta</taxon>
        <taxon>Pterygota</taxon>
        <taxon>Neoptera</taxon>
        <taxon>Polyneoptera</taxon>
        <taxon>Phasmatodea</taxon>
        <taxon>Verophasmatodea</taxon>
        <taxon>Anareolatae</taxon>
        <taxon>Phasmatidae</taxon>
        <taxon>Eurycanthinae</taxon>
        <taxon>Dryococelus</taxon>
    </lineage>
</organism>
<comment type="caution">
    <text evidence="1">The sequence shown here is derived from an EMBL/GenBank/DDBJ whole genome shotgun (WGS) entry which is preliminary data.</text>
</comment>
<accession>A0ABQ9HHW2</accession>
<dbReference type="EMBL" id="JARBHB010000005">
    <property type="protein sequence ID" value="KAJ8883810.1"/>
    <property type="molecule type" value="Genomic_DNA"/>
</dbReference>
<dbReference type="Gene3D" id="3.30.420.10">
    <property type="entry name" value="Ribonuclease H-like superfamily/Ribonuclease H"/>
    <property type="match status" value="1"/>
</dbReference>
<sequence length="472" mass="52569">MNFISISSPALNSYGATVFSVDLRYDLRSSCKPRWCNRPLVVCVNRVHKGLIAGLSSSCRDSGTLVVRILAFNLGKPGSIPNEVAPGFSQGVIVLDDVAGWRFFQGSPFPPSFHYGTAPYSPRSYHVGSQDLNVKSLLNLFTHSLASQKQPSDAHKTPNDQMKRCQERKNNIEASERVNVYVFSQNKRQCPLHSHTPFLRVKTALAFLMYATGCLRVLKERGGYGDTFYGLYDFVEGKLSLSPRDFSELTTRNTALHAIPALNWSSPDLSPIEHLWDELDRRVRARQARPKSITQLTEWLQEEWRRIPVDALQTLVESMPDRVAAVIATRACSPPTKANRVQSWPGHRIFSSGNRAGRCRRSAGFLDDLPFPPPFHSAAPPYSPQSSSSALKTSLLTAAQISPLTHSLINTKLLHMSSIETSDADLAPREWGHSKGWSSHTSHYTLHCDVAISRARIDLHVFRGALLQLALN</sequence>
<keyword evidence="2" id="KW-1185">Reference proteome</keyword>
<name>A0ABQ9HHW2_9NEOP</name>
<dbReference type="InterPro" id="IPR036397">
    <property type="entry name" value="RNaseH_sf"/>
</dbReference>
<protein>
    <submittedName>
        <fullName evidence="1">Uncharacterized protein</fullName>
    </submittedName>
</protein>
<gene>
    <name evidence="1" type="ORF">PR048_015665</name>
</gene>
<evidence type="ECO:0000313" key="2">
    <source>
        <dbReference type="Proteomes" id="UP001159363"/>
    </source>
</evidence>
<reference evidence="1 2" key="1">
    <citation type="submission" date="2023-02" db="EMBL/GenBank/DDBJ databases">
        <title>LHISI_Scaffold_Assembly.</title>
        <authorList>
            <person name="Stuart O.P."/>
            <person name="Cleave R."/>
            <person name="Magrath M.J.L."/>
            <person name="Mikheyev A.S."/>
        </authorList>
    </citation>
    <scope>NUCLEOTIDE SEQUENCE [LARGE SCALE GENOMIC DNA]</scope>
    <source>
        <strain evidence="1">Daus_M_001</strain>
        <tissue evidence="1">Leg muscle</tissue>
    </source>
</reference>
<evidence type="ECO:0000313" key="1">
    <source>
        <dbReference type="EMBL" id="KAJ8883810.1"/>
    </source>
</evidence>